<name>A0ABR1DV14_NECAM</name>
<dbReference type="SUPFAM" id="SSF47576">
    <property type="entry name" value="Calponin-homology domain, CH-domain"/>
    <property type="match status" value="1"/>
</dbReference>
<feature type="domain" description="Calponin-homology (CH)" evidence="2">
    <location>
        <begin position="375"/>
        <end position="482"/>
    </location>
</feature>
<dbReference type="SMART" id="SM01203">
    <property type="entry name" value="DUF3585"/>
    <property type="match status" value="1"/>
</dbReference>
<feature type="compositionally biased region" description="Polar residues" evidence="1">
    <location>
        <begin position="586"/>
        <end position="604"/>
    </location>
</feature>
<reference evidence="4 5" key="1">
    <citation type="submission" date="2023-08" db="EMBL/GenBank/DDBJ databases">
        <title>A Necator americanus chromosomal reference genome.</title>
        <authorList>
            <person name="Ilik V."/>
            <person name="Petrzelkova K.J."/>
            <person name="Pardy F."/>
            <person name="Fuh T."/>
            <person name="Niatou-Singa F.S."/>
            <person name="Gouil Q."/>
            <person name="Baker L."/>
            <person name="Ritchie M.E."/>
            <person name="Jex A.R."/>
            <person name="Gazzola D."/>
            <person name="Li H."/>
            <person name="Toshio Fujiwara R."/>
            <person name="Zhan B."/>
            <person name="Aroian R.V."/>
            <person name="Pafco B."/>
            <person name="Schwarz E.M."/>
        </authorList>
    </citation>
    <scope>NUCLEOTIDE SEQUENCE [LARGE SCALE GENOMIC DNA]</scope>
    <source>
        <strain evidence="4 5">Aroian</strain>
        <tissue evidence="4">Whole animal</tissue>
    </source>
</reference>
<accession>A0ABR1DV14</accession>
<dbReference type="Proteomes" id="UP001303046">
    <property type="component" value="Unassembled WGS sequence"/>
</dbReference>
<organism evidence="4 5">
    <name type="scientific">Necator americanus</name>
    <name type="common">Human hookworm</name>
    <dbReference type="NCBI Taxonomy" id="51031"/>
    <lineage>
        <taxon>Eukaryota</taxon>
        <taxon>Metazoa</taxon>
        <taxon>Ecdysozoa</taxon>
        <taxon>Nematoda</taxon>
        <taxon>Chromadorea</taxon>
        <taxon>Rhabditida</taxon>
        <taxon>Rhabditina</taxon>
        <taxon>Rhabditomorpha</taxon>
        <taxon>Strongyloidea</taxon>
        <taxon>Ancylostomatidae</taxon>
        <taxon>Bunostominae</taxon>
        <taxon>Necator</taxon>
    </lineage>
</organism>
<feature type="compositionally biased region" description="Basic and acidic residues" evidence="1">
    <location>
        <begin position="523"/>
        <end position="538"/>
    </location>
</feature>
<dbReference type="PANTHER" id="PTHR23167">
    <property type="entry name" value="CALPONIN HOMOLOGY DOMAIN-CONTAINING PROTEIN DDB_G0272472-RELATED"/>
    <property type="match status" value="1"/>
</dbReference>
<dbReference type="SMART" id="SM00033">
    <property type="entry name" value="CH"/>
    <property type="match status" value="1"/>
</dbReference>
<evidence type="ECO:0000313" key="4">
    <source>
        <dbReference type="EMBL" id="KAK6753296.1"/>
    </source>
</evidence>
<dbReference type="Pfam" id="PF12130">
    <property type="entry name" value="bMERB_dom"/>
    <property type="match status" value="1"/>
</dbReference>
<proteinExistence type="predicted"/>
<dbReference type="Pfam" id="PF10358">
    <property type="entry name" value="NT-C2"/>
    <property type="match status" value="1"/>
</dbReference>
<gene>
    <name evidence="4" type="primary">Necator_chrV.g17512</name>
    <name evidence="4" type="ORF">RB195_012722</name>
</gene>
<evidence type="ECO:0000259" key="3">
    <source>
        <dbReference type="PROSITE" id="PS51840"/>
    </source>
</evidence>
<evidence type="ECO:0008006" key="6">
    <source>
        <dbReference type="Google" id="ProtNLM"/>
    </source>
</evidence>
<dbReference type="PROSITE" id="PS50021">
    <property type="entry name" value="CH"/>
    <property type="match status" value="1"/>
</dbReference>
<sequence>MLVDSAVIPGIGLAMASVIRRIRRTNKKAAKYRFTATLEELHLVGSDKWRPNTVVVSFLHRRRKISSKERKWEDSFSSPNQTVIMWPEQAPDHIDILTTLYKSQHDDQYDDKEWTIVVEEVTPKGRRKPIAAVPLNMRLFIVDHPEQRSELKLKLRPLTSQLKQCNLVLLLSSHLLKEGFKDDVSLASTASHADRSSREQSVCDVITGTHQPEEQNDHAETNQELVHVANKIQNQSWSTVTKESEEPSRKVVEHEPIQSNIRRPQMEQDTAPRAKTEVLVDEGKKVQQQENADAATVAVSVGSVRPHWRLSTEERRASKERGSSPTKPHTETFFKVDEHSRPVEVPFSEAHVTPAASPRSTRTRSPPCHGHVPERVEGEALLAWTQRVTNGYHGVKVNDFTKSWRSGLALNALLHSYRPDLAGDYDALDFSETINGRKSNVKKALAVARALGVSDIPDENDIITPDSKTIRILLERLRRVLEGSTDLPTPTSSSDHRISQLYHISEAEKKVIDEIKKIKEQREADSAVDYSDIKEHAETPSYTKSSPFTRTEEVTTETVHNDGKKSDPGGELERNVSFRDHDVSVTMVTPTLPTFRSSGRSTSPSKKEELRRKARQMLENPSAAVSGMKSQSTEDTRRRQEARRLMEDAFTDGATYSIGAAEASTSMSSLQRGSCSLHSSLNGSSSDLRKKELVRPTITIHTFNKRDPSPVLQRKQYDASPLLRGMGRPTQMTNDRLEPRGATTSSAFDRVKRYGSMRSQELKEVMAQFAKQYGVNEQQRDSHSSIEATPTRKITSQWEKDVADVEGTAFEQQRIQERLGDVTAQASAIQAKIRETEQGSSEEQTLLETYMNLTNEKNSLVGKQEYYNIIENIRETSRHIADLNHQLDSLTQNTPDDYFKTAEEKDRTDQLMESYMDAIQKKDDLIQKLFITEEQLLEDEDRLKSLTLERASNFVRGNDEPLTASRRIITWLRG</sequence>
<protein>
    <recommendedName>
        <fullName evidence="6">EH domain-binding protein 1</fullName>
    </recommendedName>
</protein>
<feature type="region of interest" description="Disordered" evidence="1">
    <location>
        <begin position="236"/>
        <end position="255"/>
    </location>
</feature>
<evidence type="ECO:0000256" key="1">
    <source>
        <dbReference type="SAM" id="MobiDB-lite"/>
    </source>
</evidence>
<dbReference type="Gene3D" id="1.10.418.10">
    <property type="entry name" value="Calponin-like domain"/>
    <property type="match status" value="1"/>
</dbReference>
<dbReference type="Pfam" id="PF00307">
    <property type="entry name" value="CH"/>
    <property type="match status" value="1"/>
</dbReference>
<dbReference type="InterPro" id="IPR050540">
    <property type="entry name" value="F-actin_Monoox_Mical"/>
</dbReference>
<comment type="caution">
    <text evidence="4">The sequence shown here is derived from an EMBL/GenBank/DDBJ whole genome shotgun (WGS) entry which is preliminary data.</text>
</comment>
<dbReference type="InterPro" id="IPR036872">
    <property type="entry name" value="CH_dom_sf"/>
</dbReference>
<dbReference type="InterPro" id="IPR001715">
    <property type="entry name" value="CH_dom"/>
</dbReference>
<feature type="compositionally biased region" description="Basic and acidic residues" evidence="1">
    <location>
        <begin position="559"/>
        <end position="583"/>
    </location>
</feature>
<feature type="compositionally biased region" description="Basic and acidic residues" evidence="1">
    <location>
        <begin position="242"/>
        <end position="255"/>
    </location>
</feature>
<dbReference type="InterPro" id="IPR019448">
    <property type="entry name" value="NT-C2"/>
</dbReference>
<feature type="region of interest" description="Disordered" evidence="1">
    <location>
        <begin position="523"/>
        <end position="640"/>
    </location>
</feature>
<feature type="domain" description="C2 NT-type" evidence="3">
    <location>
        <begin position="22"/>
        <end position="175"/>
    </location>
</feature>
<feature type="region of interest" description="Disordered" evidence="1">
    <location>
        <begin position="311"/>
        <end position="330"/>
    </location>
</feature>
<dbReference type="EMBL" id="JAVFWL010000005">
    <property type="protein sequence ID" value="KAK6753296.1"/>
    <property type="molecule type" value="Genomic_DNA"/>
</dbReference>
<feature type="region of interest" description="Disordered" evidence="1">
    <location>
        <begin position="774"/>
        <end position="793"/>
    </location>
</feature>
<dbReference type="InterPro" id="IPR022735">
    <property type="entry name" value="bMERB_dom"/>
</dbReference>
<feature type="region of interest" description="Disordered" evidence="1">
    <location>
        <begin position="722"/>
        <end position="753"/>
    </location>
</feature>
<keyword evidence="5" id="KW-1185">Reference proteome</keyword>
<dbReference type="PROSITE" id="PS51840">
    <property type="entry name" value="C2_NT"/>
    <property type="match status" value="1"/>
</dbReference>
<feature type="region of interest" description="Disordered" evidence="1">
    <location>
        <begin position="350"/>
        <end position="369"/>
    </location>
</feature>
<dbReference type="PANTHER" id="PTHR23167:SF46">
    <property type="entry name" value="EPS15 HOMOLOGY DOMAIN CONTAINING PROTEIN-BINDING PROTEIN 1, ISOFORM F"/>
    <property type="match status" value="1"/>
</dbReference>
<evidence type="ECO:0000313" key="5">
    <source>
        <dbReference type="Proteomes" id="UP001303046"/>
    </source>
</evidence>
<evidence type="ECO:0000259" key="2">
    <source>
        <dbReference type="PROSITE" id="PS50021"/>
    </source>
</evidence>